<dbReference type="OrthoDB" id="9804482at2"/>
<keyword evidence="3" id="KW-0378">Hydrolase</keyword>
<feature type="domain" description="MPN" evidence="6">
    <location>
        <begin position="37"/>
        <end position="159"/>
    </location>
</feature>
<dbReference type="PROSITE" id="PS50249">
    <property type="entry name" value="MPN"/>
    <property type="match status" value="1"/>
</dbReference>
<gene>
    <name evidence="7" type="ORF">Sant_1056</name>
</gene>
<dbReference type="PATRIC" id="fig|1239307.3.peg.1138"/>
<dbReference type="EMBL" id="CP006569">
    <property type="protein sequence ID" value="AHF76129.1"/>
    <property type="molecule type" value="Genomic_DNA"/>
</dbReference>
<dbReference type="PANTHER" id="PTHR30471:SF3">
    <property type="entry name" value="UPF0758 PROTEIN YEES-RELATED"/>
    <property type="match status" value="1"/>
</dbReference>
<dbReference type="InterPro" id="IPR037518">
    <property type="entry name" value="MPN"/>
</dbReference>
<keyword evidence="5" id="KW-0482">Metalloprotease</keyword>
<evidence type="ECO:0000256" key="3">
    <source>
        <dbReference type="ARBA" id="ARBA00022801"/>
    </source>
</evidence>
<evidence type="ECO:0000256" key="5">
    <source>
        <dbReference type="ARBA" id="ARBA00023049"/>
    </source>
</evidence>
<evidence type="ECO:0000313" key="7">
    <source>
        <dbReference type="EMBL" id="AHF76129.1"/>
    </source>
</evidence>
<evidence type="ECO:0000256" key="2">
    <source>
        <dbReference type="ARBA" id="ARBA00022723"/>
    </source>
</evidence>
<dbReference type="CDD" id="cd08071">
    <property type="entry name" value="MPN_DUF2466"/>
    <property type="match status" value="1"/>
</dbReference>
<dbReference type="Pfam" id="PF04002">
    <property type="entry name" value="RadC"/>
    <property type="match status" value="1"/>
</dbReference>
<keyword evidence="4" id="KW-0862">Zinc</keyword>
<dbReference type="Gene3D" id="3.40.140.10">
    <property type="entry name" value="Cytidine Deaminase, domain 2"/>
    <property type="match status" value="1"/>
</dbReference>
<dbReference type="Proteomes" id="UP000019028">
    <property type="component" value="Chromosome"/>
</dbReference>
<keyword evidence="8" id="KW-1185">Reference proteome</keyword>
<keyword evidence="2" id="KW-0479">Metal-binding</keyword>
<reference evidence="7 8" key="1">
    <citation type="journal article" date="2014" name="Genome Biol. Evol.">
        <title>Genome degeneration and adaptation in a nascent stage of symbiosis.</title>
        <authorList>
            <person name="Oakeson K.F."/>
            <person name="Gil R."/>
            <person name="Clayton A.L."/>
            <person name="Dunn D.M."/>
            <person name="von Niederhausern A.C."/>
            <person name="Hamil C."/>
            <person name="Aoyagi A."/>
            <person name="Duval B."/>
            <person name="Baca A."/>
            <person name="Silva F.J."/>
            <person name="Vallier A."/>
            <person name="Jackson D.G."/>
            <person name="Latorre A."/>
            <person name="Weiss R.B."/>
            <person name="Heddi A."/>
            <person name="Moya A."/>
            <person name="Dale C."/>
        </authorList>
    </citation>
    <scope>NUCLEOTIDE SEQUENCE [LARGE SCALE GENOMIC DNA]</scope>
    <source>
        <strain evidence="7 8">HS1</strain>
    </source>
</reference>
<evidence type="ECO:0000256" key="4">
    <source>
        <dbReference type="ARBA" id="ARBA00022833"/>
    </source>
</evidence>
<sequence>MESQLPLFATTLPASAQQTISKALTLLERQLREPGASFTSSHTVRNWLRLQLATLDREAFIVFFLDNQHCLIAHDTLFLGTINSITVHPREVVKAGLKHNAAAAVLAHNHPSTHAEPSKADRLITERLNQALELVDIRLLDHLVIGGMDIVSFAERGWL</sequence>
<dbReference type="InterPro" id="IPR001405">
    <property type="entry name" value="UPF0758"/>
</dbReference>
<evidence type="ECO:0000256" key="1">
    <source>
        <dbReference type="ARBA" id="ARBA00022670"/>
    </source>
</evidence>
<protein>
    <submittedName>
        <fullName evidence="7">Putative phage DNA repair protein</fullName>
    </submittedName>
</protein>
<dbReference type="AlphaFoldDB" id="W0HQQ2"/>
<dbReference type="HOGENOM" id="CLU_073529_3_1_6"/>
<name>W0HQQ2_9GAMM</name>
<dbReference type="GO" id="GO:0046872">
    <property type="term" value="F:metal ion binding"/>
    <property type="evidence" value="ECO:0007669"/>
    <property type="project" value="UniProtKB-KW"/>
</dbReference>
<evidence type="ECO:0000259" key="6">
    <source>
        <dbReference type="PROSITE" id="PS50249"/>
    </source>
</evidence>
<dbReference type="RefSeq" id="WP_025421263.1">
    <property type="nucleotide sequence ID" value="NZ_CP006569.1"/>
</dbReference>
<dbReference type="NCBIfam" id="TIGR00608">
    <property type="entry name" value="radc"/>
    <property type="match status" value="1"/>
</dbReference>
<dbReference type="KEGG" id="sod:Sant_1056"/>
<evidence type="ECO:0000313" key="8">
    <source>
        <dbReference type="Proteomes" id="UP000019028"/>
    </source>
</evidence>
<accession>W0HQQ2</accession>
<dbReference type="GO" id="GO:0008237">
    <property type="term" value="F:metallopeptidase activity"/>
    <property type="evidence" value="ECO:0007669"/>
    <property type="project" value="UniProtKB-KW"/>
</dbReference>
<dbReference type="GO" id="GO:0006508">
    <property type="term" value="P:proteolysis"/>
    <property type="evidence" value="ECO:0007669"/>
    <property type="project" value="UniProtKB-KW"/>
</dbReference>
<keyword evidence="1" id="KW-0645">Protease</keyword>
<proteinExistence type="predicted"/>
<organism evidence="7 8">
    <name type="scientific">Sodalis praecaptivus</name>
    <dbReference type="NCBI Taxonomy" id="1239307"/>
    <lineage>
        <taxon>Bacteria</taxon>
        <taxon>Pseudomonadati</taxon>
        <taxon>Pseudomonadota</taxon>
        <taxon>Gammaproteobacteria</taxon>
        <taxon>Enterobacterales</taxon>
        <taxon>Bruguierivoracaceae</taxon>
        <taxon>Sodalis</taxon>
    </lineage>
</organism>
<dbReference type="PANTHER" id="PTHR30471">
    <property type="entry name" value="DNA REPAIR PROTEIN RADC"/>
    <property type="match status" value="1"/>
</dbReference>
<dbReference type="InterPro" id="IPR025657">
    <property type="entry name" value="RadC_JAB"/>
</dbReference>